<proteinExistence type="predicted"/>
<reference evidence="10" key="2">
    <citation type="submission" date="2025-09" db="UniProtKB">
        <authorList>
            <consortium name="Ensembl"/>
        </authorList>
    </citation>
    <scope>IDENTIFICATION</scope>
</reference>
<dbReference type="OMA" id="YLECYLR"/>
<dbReference type="PROSITE" id="PS51221">
    <property type="entry name" value="TTL"/>
    <property type="match status" value="1"/>
</dbReference>
<sequence length="806" mass="89572">MAALTDGRTPRRSLNYCSSLTPERLKQARLHVERAVRQRKIFMVHGPYPVIRSRLRGRGWVERKFPKMPKALCRQERPPDGETEDEGDDSDAAEEGEIRSTPIPTCCRPLGGGSPRCRPLGGESPLARGGGLPGERGWGAAGLLARLPPCPGLPPLGASMGSDCSFSLTEDFQLTAARGLLKVVGKQYWSEPPPGARLDSGQEEPPKARESSGLIEMALQACEEYLSSLRHKDIDNEAESLLHMTAPRWEGFLRGYYQVIHEGVRVAQMGDHVEPCEDMLQRLVRVVPQLEMEGDRNIWIVKPGAKSRGRGIICMDRLEEIVKLVDCDPMIVKDGKWVVQKYIERPLLIFGTKFDLRQWFLVTDWNPLTIWFYRESYLRFSTQPFSLHNLDTAIHLCNNSIQKRYENSRSRHPQLPADNMWSSQQFQAHLRQVGAMDAWSQVIVPGMKAAVVHTMQASQDLVEFRKSSFELYGADFLFGENFQPWLIEINASPTMAASTAVTSRLCASVQEDTLRVVIDRKYDRACDTGAFELIYKQAAVDVPQYVGISLLVEGSTVKRPRPVNQRNPTSVSPLPRSPNAPQKPKAAMLRSRRRASSRPCTPNPGRAGAGSKVPRSSTHADPAAPGKENQAREQQSAAAGKKPASPTPRLTGKLPGPEPGSRRVLVLHSVAAPGEKLAPLRQSRLCAKCSPPKQAARPREPPRLRLKLSKVSGVEVQLDKPARPPGRELLLHVRELCTFHLSCRRSAASAPRSPAKPSAQEQPLRPGPPQSVQLRPLQGSSAPEPGPFRSGPTRRRQRPRRDRSCW</sequence>
<feature type="region of interest" description="Disordered" evidence="9">
    <location>
        <begin position="746"/>
        <end position="806"/>
    </location>
</feature>
<keyword evidence="4" id="KW-0547">Nucleotide-binding</keyword>
<evidence type="ECO:0000256" key="2">
    <source>
        <dbReference type="ARBA" id="ARBA00022490"/>
    </source>
</evidence>
<dbReference type="Ensembl" id="ENSSPUT00000022510.1">
    <property type="protein sequence ID" value="ENSSPUP00000021108.1"/>
    <property type="gene ID" value="ENSSPUG00000016238.1"/>
</dbReference>
<dbReference type="GO" id="GO:0003341">
    <property type="term" value="P:cilium movement"/>
    <property type="evidence" value="ECO:0007669"/>
    <property type="project" value="TreeGrafter"/>
</dbReference>
<name>A0A8D0HFC3_SPHPU</name>
<feature type="compositionally biased region" description="Polar residues" evidence="9">
    <location>
        <begin position="770"/>
        <end position="781"/>
    </location>
</feature>
<comment type="subcellular location">
    <subcellularLocation>
        <location evidence="1">Cytoplasm</location>
        <location evidence="1">Cytoskeleton</location>
        <location evidence="1">Flagellum axoneme</location>
    </subcellularLocation>
</comment>
<dbReference type="GeneTree" id="ENSGT00940000154857"/>
<evidence type="ECO:0000256" key="1">
    <source>
        <dbReference type="ARBA" id="ARBA00004611"/>
    </source>
</evidence>
<dbReference type="AlphaFoldDB" id="A0A8D0HFC3"/>
<dbReference type="Proteomes" id="UP000694392">
    <property type="component" value="Unplaced"/>
</dbReference>
<keyword evidence="6" id="KW-0282">Flagellum</keyword>
<evidence type="ECO:0000313" key="11">
    <source>
        <dbReference type="Proteomes" id="UP000694392"/>
    </source>
</evidence>
<evidence type="ECO:0000256" key="5">
    <source>
        <dbReference type="ARBA" id="ARBA00022840"/>
    </source>
</evidence>
<keyword evidence="11" id="KW-1185">Reference proteome</keyword>
<dbReference type="Pfam" id="PF03133">
    <property type="entry name" value="TTL"/>
    <property type="match status" value="1"/>
</dbReference>
<feature type="region of interest" description="Disordered" evidence="9">
    <location>
        <begin position="71"/>
        <end position="107"/>
    </location>
</feature>
<feature type="compositionally biased region" description="Basic residues" evidence="9">
    <location>
        <begin position="792"/>
        <end position="806"/>
    </location>
</feature>
<evidence type="ECO:0000256" key="4">
    <source>
        <dbReference type="ARBA" id="ARBA00022741"/>
    </source>
</evidence>
<comment type="catalytic activity">
    <reaction evidence="8">
        <text>L-glutamyl-[protein] + glycine + ATP = glycyl-L-glutamyl-[protein] + ADP + phosphate + H(+)</text>
        <dbReference type="Rhea" id="RHEA:67180"/>
        <dbReference type="Rhea" id="RHEA-COMP:10208"/>
        <dbReference type="Rhea" id="RHEA-COMP:17207"/>
        <dbReference type="ChEBI" id="CHEBI:15378"/>
        <dbReference type="ChEBI" id="CHEBI:29973"/>
        <dbReference type="ChEBI" id="CHEBI:30616"/>
        <dbReference type="ChEBI" id="CHEBI:43474"/>
        <dbReference type="ChEBI" id="CHEBI:57305"/>
        <dbReference type="ChEBI" id="CHEBI:167890"/>
        <dbReference type="ChEBI" id="CHEBI:456216"/>
    </reaction>
    <physiologicalReaction direction="left-to-right" evidence="8">
        <dbReference type="Rhea" id="RHEA:67181"/>
    </physiologicalReaction>
</comment>
<feature type="region of interest" description="Disordered" evidence="9">
    <location>
        <begin position="559"/>
        <end position="661"/>
    </location>
</feature>
<dbReference type="GO" id="GO:0070736">
    <property type="term" value="F:protein-glycine ligase activity, initiating"/>
    <property type="evidence" value="ECO:0007669"/>
    <property type="project" value="TreeGrafter"/>
</dbReference>
<dbReference type="PANTHER" id="PTHR45870:SF2">
    <property type="entry name" value="TUBULIN MONOGLYCYLASE TTLL3"/>
    <property type="match status" value="1"/>
</dbReference>
<dbReference type="GO" id="GO:0015630">
    <property type="term" value="C:microtubule cytoskeleton"/>
    <property type="evidence" value="ECO:0007669"/>
    <property type="project" value="TreeGrafter"/>
</dbReference>
<dbReference type="GO" id="GO:0005930">
    <property type="term" value="C:axoneme"/>
    <property type="evidence" value="ECO:0007669"/>
    <property type="project" value="TreeGrafter"/>
</dbReference>
<dbReference type="Gene3D" id="3.30.470.20">
    <property type="entry name" value="ATP-grasp fold, B domain"/>
    <property type="match status" value="1"/>
</dbReference>
<keyword evidence="2" id="KW-0963">Cytoplasm</keyword>
<dbReference type="InterPro" id="IPR004344">
    <property type="entry name" value="TTL/TTLL_fam"/>
</dbReference>
<gene>
    <name evidence="10" type="primary">TTLL3</name>
</gene>
<evidence type="ECO:0000256" key="9">
    <source>
        <dbReference type="SAM" id="MobiDB-lite"/>
    </source>
</evidence>
<dbReference type="GO" id="GO:0005524">
    <property type="term" value="F:ATP binding"/>
    <property type="evidence" value="ECO:0007669"/>
    <property type="project" value="UniProtKB-KW"/>
</dbReference>
<keyword evidence="6" id="KW-0966">Cell projection</keyword>
<dbReference type="PANTHER" id="PTHR45870">
    <property type="entry name" value="TUBULIN MONOGLYCYLASE TTLL3"/>
    <property type="match status" value="1"/>
</dbReference>
<keyword evidence="5" id="KW-0067">ATP-binding</keyword>
<keyword evidence="7" id="KW-0206">Cytoskeleton</keyword>
<dbReference type="FunFam" id="3.30.470.20:FF:000032">
    <property type="entry name" value="tubulin monoglycylase TTLL3 isoform X2"/>
    <property type="match status" value="1"/>
</dbReference>
<reference evidence="10" key="1">
    <citation type="submission" date="2025-08" db="UniProtKB">
        <authorList>
            <consortium name="Ensembl"/>
        </authorList>
    </citation>
    <scope>IDENTIFICATION</scope>
</reference>
<accession>A0A8D0HFC3</accession>
<protein>
    <submittedName>
        <fullName evidence="10">Tubulin tyrosine ligase like 3</fullName>
    </submittedName>
</protein>
<evidence type="ECO:0000256" key="3">
    <source>
        <dbReference type="ARBA" id="ARBA00022598"/>
    </source>
</evidence>
<organism evidence="10 11">
    <name type="scientific">Sphenodon punctatus</name>
    <name type="common">Tuatara</name>
    <name type="synonym">Hatteria punctata</name>
    <dbReference type="NCBI Taxonomy" id="8508"/>
    <lineage>
        <taxon>Eukaryota</taxon>
        <taxon>Metazoa</taxon>
        <taxon>Chordata</taxon>
        <taxon>Craniata</taxon>
        <taxon>Vertebrata</taxon>
        <taxon>Euteleostomi</taxon>
        <taxon>Lepidosauria</taxon>
        <taxon>Sphenodontia</taxon>
        <taxon>Sphenodontidae</taxon>
        <taxon>Sphenodon</taxon>
    </lineage>
</organism>
<dbReference type="InterPro" id="IPR051437">
    <property type="entry name" value="TTLL_monoglycylase"/>
</dbReference>
<feature type="compositionally biased region" description="Low complexity" evidence="9">
    <location>
        <begin position="746"/>
        <end position="759"/>
    </location>
</feature>
<keyword evidence="3" id="KW-0436">Ligase</keyword>
<dbReference type="GO" id="GO:0060271">
    <property type="term" value="P:cilium assembly"/>
    <property type="evidence" value="ECO:0007669"/>
    <property type="project" value="TreeGrafter"/>
</dbReference>
<dbReference type="SUPFAM" id="SSF56059">
    <property type="entry name" value="Glutathione synthetase ATP-binding domain-like"/>
    <property type="match status" value="1"/>
</dbReference>
<evidence type="ECO:0000256" key="7">
    <source>
        <dbReference type="ARBA" id="ARBA00023212"/>
    </source>
</evidence>
<feature type="compositionally biased region" description="Acidic residues" evidence="9">
    <location>
        <begin position="81"/>
        <end position="95"/>
    </location>
</feature>
<evidence type="ECO:0000256" key="6">
    <source>
        <dbReference type="ARBA" id="ARBA00022846"/>
    </source>
</evidence>
<evidence type="ECO:0000313" key="10">
    <source>
        <dbReference type="Ensembl" id="ENSSPUP00000021108.1"/>
    </source>
</evidence>
<evidence type="ECO:0000256" key="8">
    <source>
        <dbReference type="ARBA" id="ARBA00048944"/>
    </source>
</evidence>
<keyword evidence="6" id="KW-0969">Cilium</keyword>